<dbReference type="STRING" id="40754.THII_3745"/>
<dbReference type="PIRSF" id="PIRSF006431">
    <property type="entry name" value="Pept_S33"/>
    <property type="match status" value="1"/>
</dbReference>
<dbReference type="Proteomes" id="UP000031623">
    <property type="component" value="Chromosome"/>
</dbReference>
<evidence type="ECO:0000313" key="16">
    <source>
        <dbReference type="Proteomes" id="UP000031623"/>
    </source>
</evidence>
<feature type="active site" description="Nucleophile" evidence="12">
    <location>
        <position position="110"/>
    </location>
</feature>
<proteinExistence type="inferred from homology"/>
<comment type="catalytic activity">
    <reaction evidence="1 11 13">
        <text>Release of N-terminal proline from a peptide.</text>
        <dbReference type="EC" id="3.4.11.5"/>
    </reaction>
</comment>
<evidence type="ECO:0000313" key="15">
    <source>
        <dbReference type="EMBL" id="BAP58042.1"/>
    </source>
</evidence>
<comment type="subcellular location">
    <subcellularLocation>
        <location evidence="2 11">Cytoplasm</location>
    </subcellularLocation>
</comment>
<evidence type="ECO:0000259" key="14">
    <source>
        <dbReference type="Pfam" id="PF00561"/>
    </source>
</evidence>
<accession>A0A090AP80</accession>
<keyword evidence="16" id="KW-1185">Reference proteome</keyword>
<keyword evidence="8 11" id="KW-0645">Protease</keyword>
<dbReference type="EMBL" id="AP014633">
    <property type="protein sequence ID" value="BAP58042.1"/>
    <property type="molecule type" value="Genomic_DNA"/>
</dbReference>
<comment type="similarity">
    <text evidence="3 11 13">Belongs to the peptidase S33 family.</text>
</comment>
<keyword evidence="7 11" id="KW-0963">Cytoplasm</keyword>
<dbReference type="PANTHER" id="PTHR43722:SF1">
    <property type="entry name" value="PROLINE IMINOPEPTIDASE"/>
    <property type="match status" value="1"/>
</dbReference>
<feature type="domain" description="AB hydrolase-1" evidence="14">
    <location>
        <begin position="36"/>
        <end position="298"/>
    </location>
</feature>
<protein>
    <recommendedName>
        <fullName evidence="5 11">Proline iminopeptidase</fullName>
        <shortName evidence="11">PIP</shortName>
        <ecNumber evidence="4 11">3.4.11.5</ecNumber>
    </recommendedName>
    <alternativeName>
        <fullName evidence="10 11">Prolyl aminopeptidase</fullName>
    </alternativeName>
</protein>
<organism evidence="15 16">
    <name type="scientific">Thioploca ingrica</name>
    <dbReference type="NCBI Taxonomy" id="40754"/>
    <lineage>
        <taxon>Bacteria</taxon>
        <taxon>Pseudomonadati</taxon>
        <taxon>Pseudomonadota</taxon>
        <taxon>Gammaproteobacteria</taxon>
        <taxon>Thiotrichales</taxon>
        <taxon>Thiotrichaceae</taxon>
        <taxon>Thioploca</taxon>
    </lineage>
</organism>
<dbReference type="GO" id="GO:0005737">
    <property type="term" value="C:cytoplasm"/>
    <property type="evidence" value="ECO:0007669"/>
    <property type="project" value="UniProtKB-SubCell"/>
</dbReference>
<dbReference type="EC" id="3.4.11.5" evidence="4 11"/>
<feature type="active site" evidence="12">
    <location>
        <position position="266"/>
    </location>
</feature>
<reference evidence="15 16" key="1">
    <citation type="journal article" date="2014" name="ISME J.">
        <title>Ecophysiology of Thioploca ingrica as revealed by the complete genome sequence supplemented with proteomic evidence.</title>
        <authorList>
            <person name="Kojima H."/>
            <person name="Ogura Y."/>
            <person name="Yamamoto N."/>
            <person name="Togashi T."/>
            <person name="Mori H."/>
            <person name="Watanabe T."/>
            <person name="Nemoto F."/>
            <person name="Kurokawa K."/>
            <person name="Hayashi T."/>
            <person name="Fukui M."/>
        </authorList>
    </citation>
    <scope>NUCLEOTIDE SEQUENCE [LARGE SCALE GENOMIC DNA]</scope>
</reference>
<dbReference type="GO" id="GO:0006508">
    <property type="term" value="P:proteolysis"/>
    <property type="evidence" value="ECO:0007669"/>
    <property type="project" value="UniProtKB-KW"/>
</dbReference>
<gene>
    <name evidence="15" type="ORF">THII_3745</name>
</gene>
<evidence type="ECO:0000256" key="12">
    <source>
        <dbReference type="PIRSR" id="PIRSR006431-1"/>
    </source>
</evidence>
<evidence type="ECO:0000256" key="7">
    <source>
        <dbReference type="ARBA" id="ARBA00022490"/>
    </source>
</evidence>
<evidence type="ECO:0000256" key="10">
    <source>
        <dbReference type="ARBA" id="ARBA00029605"/>
    </source>
</evidence>
<keyword evidence="9 11" id="KW-0378">Hydrolase</keyword>
<keyword evidence="6 11" id="KW-0031">Aminopeptidase</keyword>
<evidence type="ECO:0000256" key="6">
    <source>
        <dbReference type="ARBA" id="ARBA00022438"/>
    </source>
</evidence>
<evidence type="ECO:0000256" key="3">
    <source>
        <dbReference type="ARBA" id="ARBA00010088"/>
    </source>
</evidence>
<evidence type="ECO:0000256" key="4">
    <source>
        <dbReference type="ARBA" id="ARBA00012568"/>
    </source>
</evidence>
<sequence length="322" mass="36643">MTTLYPNIEPYATYPIAVGDGHILTVEECGNPEGIPVIFLHGGPGSHCKPHHRAFFDPAIYRIILFDQRGSGRSTPRGNLQDNTTWDLLADLETIRKKLNIENWVIFGGSWGATLGLLYAQQYPERVLGLILRGIFLARERDIHWFYGEDGVNRFFPKQWHEFTQLLPEGRWETPLAIYYNYLTSNDIKEAENAALAWANWGNCVVTLGQTTQLLEQSAEIAEIFNEARIECHYMFHHCFLEENQLLRDVDKVADIPTILVHGQCDLVCPLESSYLLEQQWPAAQLRIVPAAGHLACEPEMIATLVEATNEMAKMVATFWKN</sequence>
<dbReference type="KEGG" id="tig:THII_3745"/>
<dbReference type="InterPro" id="IPR029058">
    <property type="entry name" value="AB_hydrolase_fold"/>
</dbReference>
<evidence type="ECO:0000256" key="2">
    <source>
        <dbReference type="ARBA" id="ARBA00004496"/>
    </source>
</evidence>
<evidence type="ECO:0000256" key="13">
    <source>
        <dbReference type="RuleBase" id="RU003421"/>
    </source>
</evidence>
<evidence type="ECO:0000256" key="8">
    <source>
        <dbReference type="ARBA" id="ARBA00022670"/>
    </source>
</evidence>
<dbReference type="HOGENOM" id="CLU_043739_2_2_6"/>
<dbReference type="InterPro" id="IPR002410">
    <property type="entry name" value="Peptidase_S33"/>
</dbReference>
<evidence type="ECO:0000256" key="1">
    <source>
        <dbReference type="ARBA" id="ARBA00001585"/>
    </source>
</evidence>
<evidence type="ECO:0000256" key="11">
    <source>
        <dbReference type="PIRNR" id="PIRNR006431"/>
    </source>
</evidence>
<dbReference type="GO" id="GO:0004177">
    <property type="term" value="F:aminopeptidase activity"/>
    <property type="evidence" value="ECO:0007669"/>
    <property type="project" value="UniProtKB-UniRule"/>
</dbReference>
<dbReference type="AlphaFoldDB" id="A0A090AP80"/>
<evidence type="ECO:0000256" key="9">
    <source>
        <dbReference type="ARBA" id="ARBA00022801"/>
    </source>
</evidence>
<dbReference type="SUPFAM" id="SSF53474">
    <property type="entry name" value="alpha/beta-Hydrolases"/>
    <property type="match status" value="1"/>
</dbReference>
<dbReference type="InterPro" id="IPR000073">
    <property type="entry name" value="AB_hydrolase_1"/>
</dbReference>
<dbReference type="OrthoDB" id="9796770at2"/>
<dbReference type="InterPro" id="IPR005944">
    <property type="entry name" value="Pro_iminopeptidase"/>
</dbReference>
<dbReference type="PRINTS" id="PR00793">
    <property type="entry name" value="PROAMNOPTASE"/>
</dbReference>
<dbReference type="PANTHER" id="PTHR43722">
    <property type="entry name" value="PROLINE IMINOPEPTIDASE"/>
    <property type="match status" value="1"/>
</dbReference>
<dbReference type="Pfam" id="PF00561">
    <property type="entry name" value="Abhydrolase_1"/>
    <property type="match status" value="1"/>
</dbReference>
<dbReference type="NCBIfam" id="TIGR01249">
    <property type="entry name" value="pro_imino_pep_1"/>
    <property type="match status" value="1"/>
</dbReference>
<name>A0A090AP80_9GAMM</name>
<dbReference type="PRINTS" id="PR00111">
    <property type="entry name" value="ABHYDROLASE"/>
</dbReference>
<dbReference type="Gene3D" id="3.40.50.1820">
    <property type="entry name" value="alpha/beta hydrolase"/>
    <property type="match status" value="1"/>
</dbReference>
<evidence type="ECO:0000256" key="5">
    <source>
        <dbReference type="ARBA" id="ARBA00021843"/>
    </source>
</evidence>
<feature type="active site" description="Proton donor" evidence="12">
    <location>
        <position position="294"/>
    </location>
</feature>